<keyword evidence="4" id="KW-1185">Reference proteome</keyword>
<feature type="chain" id="PRO_5003290251" evidence="2">
    <location>
        <begin position="35"/>
        <end position="687"/>
    </location>
</feature>
<organism evidence="4">
    <name type="scientific">Salpingoeca rosetta (strain ATCC 50818 / BSB-021)</name>
    <dbReference type="NCBI Taxonomy" id="946362"/>
    <lineage>
        <taxon>Eukaryota</taxon>
        <taxon>Choanoflagellata</taxon>
        <taxon>Craspedida</taxon>
        <taxon>Salpingoecidae</taxon>
        <taxon>Salpingoeca</taxon>
    </lineage>
</organism>
<dbReference type="InParanoid" id="F2U3K3"/>
<name>F2U3K3_SALR5</name>
<dbReference type="AlphaFoldDB" id="F2U3K3"/>
<evidence type="ECO:0000256" key="1">
    <source>
        <dbReference type="SAM" id="MobiDB-lite"/>
    </source>
</evidence>
<accession>F2U3K3</accession>
<feature type="signal peptide" evidence="2">
    <location>
        <begin position="1"/>
        <end position="34"/>
    </location>
</feature>
<evidence type="ECO:0000313" key="3">
    <source>
        <dbReference type="EMBL" id="EGD82197.1"/>
    </source>
</evidence>
<protein>
    <submittedName>
        <fullName evidence="3">Uncharacterized protein</fullName>
    </submittedName>
</protein>
<dbReference type="Proteomes" id="UP000007799">
    <property type="component" value="Unassembled WGS sequence"/>
</dbReference>
<proteinExistence type="predicted"/>
<reference evidence="3" key="1">
    <citation type="submission" date="2009-08" db="EMBL/GenBank/DDBJ databases">
        <title>Annotation of Salpingoeca rosetta.</title>
        <authorList>
            <consortium name="The Broad Institute Genome Sequencing Platform"/>
            <person name="Russ C."/>
            <person name="Cuomo C."/>
            <person name="Burger G."/>
            <person name="Gray M.W."/>
            <person name="Holland P.W.H."/>
            <person name="King N."/>
            <person name="Lang F.B.F."/>
            <person name="Roger A.J."/>
            <person name="Ruiz-Trillo I."/>
            <person name="Young S.K."/>
            <person name="Zeng Q."/>
            <person name="Gargeya S."/>
            <person name="Alvarado L."/>
            <person name="Berlin A."/>
            <person name="Chapman S.B."/>
            <person name="Chen Z."/>
            <person name="Freedman E."/>
            <person name="Gellesch M."/>
            <person name="Goldberg J."/>
            <person name="Griggs A."/>
            <person name="Gujja S."/>
            <person name="Heilman E."/>
            <person name="Heiman D."/>
            <person name="Howarth C."/>
            <person name="Mehta T."/>
            <person name="Neiman D."/>
            <person name="Pearson M."/>
            <person name="Roberts A."/>
            <person name="Saif S."/>
            <person name="Shea T."/>
            <person name="Shenoy N."/>
            <person name="Sisk P."/>
            <person name="Stolte C."/>
            <person name="Sykes S."/>
            <person name="White J."/>
            <person name="Yandava C."/>
            <person name="Haas B."/>
            <person name="Nusbaum C."/>
            <person name="Birren B."/>
        </authorList>
    </citation>
    <scope>NUCLEOTIDE SEQUENCE [LARGE SCALE GENOMIC DNA]</scope>
    <source>
        <strain evidence="3">ATCC 50818</strain>
    </source>
</reference>
<dbReference type="GeneID" id="16076966"/>
<dbReference type="EMBL" id="GL832960">
    <property type="protein sequence ID" value="EGD82197.1"/>
    <property type="molecule type" value="Genomic_DNA"/>
</dbReference>
<evidence type="ECO:0000256" key="2">
    <source>
        <dbReference type="SAM" id="SignalP"/>
    </source>
</evidence>
<sequence>MMKRRQPDMPCRPCRLPRRLQVLLLALLVVAAAAGSGAHASIHRRRRGPSWPSPPAAFKDVTSAIRRGWSTRPPNVPSQYFVEKKTTNDGGVLFVYTHSKGVGSAASVSSGASGSGNEGGHGDDSALPPCDVSAVISYRERIDPIHQIVQTRLRQKGVCHFHLVVVLWDVAWTKHQVEEYVRVLKTRPRTTLLIHRGSLTCYMCLRNMALPYIASSKYTLWADHGTLWKDKYVALCVCTSVCAPPPFRLGFQGDNYLRGFTPTDWAEPSFFLPRKTFIFLNKGAFGLCLFVCVRAFFFPPPGFLPIGAPHPNAANIHDPHRHHRRPHFDPGAHGPFFPPLSIPIFRRFGRQRQVAQVRGEGAFFFPVSGYEVSDFINFVWQWDPMTNIQHNHYTNARNGFLDLNYRCIHSDVTSRLSEMSMVERVPDEPQTHAALILAHLGLAFWHEFCFVSGADVSAATHPMQLPRDSVTSNFTCDRWLSLPEALGMQPFMPSSGIVFRSNFGILQSAPFNLTAADELRRIWDEPLKSLPWERVTKLAEGTVETKCLERRHAIAVISGLDPDKVPGHLRLLRNLRHLSSLVLEETVLANTIKDVTRTQLWILLKTRPLKQTPVPLRSFAALLDDVVEQVRAHNAQGSGRFLKVQYLSAEGDASEQHVLWTAGLKVRGVRHYRVTLQELEDALRPEW</sequence>
<gene>
    <name evidence="3" type="ORF">PTSG_02869</name>
</gene>
<dbReference type="RefSeq" id="XP_004996380.1">
    <property type="nucleotide sequence ID" value="XM_004996323.1"/>
</dbReference>
<dbReference type="KEGG" id="sre:PTSG_02869"/>
<keyword evidence="2" id="KW-0732">Signal</keyword>
<feature type="region of interest" description="Disordered" evidence="1">
    <location>
        <begin position="106"/>
        <end position="126"/>
    </location>
</feature>
<evidence type="ECO:0000313" key="4">
    <source>
        <dbReference type="Proteomes" id="UP000007799"/>
    </source>
</evidence>